<dbReference type="NCBIfam" id="NF038232">
    <property type="entry name" value="STM3845_fam"/>
    <property type="match status" value="1"/>
</dbReference>
<sequence>MVDRFDAKSLHVRAPSPIILLCGGPIDVSTPKPESLREAYTLVYGRAALKDYANVTPEEFKIFAPDGNYQDWLSFESEFAQIVDLIILFSESYGSVAELGAFAMVEEIALRLLVVMDDKNYADPSFVKLGPVRRLEAKYGKSAVCVLNRQDINIPDITRVADVNLDKFAATLVAAITKRKGDYKERTTFIPDRAGHLIKLIVGLIQHYGALTETEIDVLLFAMNLNVKPEKVTDYLLCAVNANWILKDKRGVEEYFCALPNRGPAIEYKLRKELPVEEKDRERWRARVIEHWKATDPDRFSSIQSALKGAL</sequence>
<evidence type="ECO:0000313" key="3">
    <source>
        <dbReference type="Proteomes" id="UP000277279"/>
    </source>
</evidence>
<dbReference type="Proteomes" id="UP000518315">
    <property type="component" value="Unassembled WGS sequence"/>
</dbReference>
<comment type="caution">
    <text evidence="2">The sequence shown here is derived from an EMBL/GenBank/DDBJ whole genome shotgun (WGS) entry which is preliminary data.</text>
</comment>
<proteinExistence type="predicted"/>
<dbReference type="AlphaFoldDB" id="A0A427N464"/>
<name>A0A427N464_9HYPH</name>
<reference evidence="2 3" key="1">
    <citation type="submission" date="2018-11" db="EMBL/GenBank/DDBJ databases">
        <authorList>
            <person name="Huo Y."/>
        </authorList>
    </citation>
    <scope>NUCLEOTIDE SEQUENCE [LARGE SCALE GENOMIC DNA]</scope>
    <source>
        <strain evidence="2 3">DSM 30132</strain>
    </source>
</reference>
<protein>
    <submittedName>
        <fullName evidence="2">Uncharacterized protein</fullName>
    </submittedName>
</protein>
<gene>
    <name evidence="2" type="ORF">EFD55_06665</name>
    <name evidence="1" type="ORF">FHS26_001343</name>
</gene>
<dbReference type="EMBL" id="JACHXH010000004">
    <property type="protein sequence ID" value="MBB3133630.1"/>
    <property type="molecule type" value="Genomic_DNA"/>
</dbReference>
<dbReference type="InterPro" id="IPR049725">
    <property type="entry name" value="STM3845-like"/>
</dbReference>
<evidence type="ECO:0000313" key="2">
    <source>
        <dbReference type="EMBL" id="RSB81638.1"/>
    </source>
</evidence>
<reference evidence="1 4" key="2">
    <citation type="submission" date="2020-08" db="EMBL/GenBank/DDBJ databases">
        <title>Genomic Encyclopedia of Type Strains, Phase III (KMG-III): the genomes of soil and plant-associated and newly described type strains.</title>
        <authorList>
            <person name="Whitman W."/>
        </authorList>
    </citation>
    <scope>NUCLEOTIDE SEQUENCE [LARGE SCALE GENOMIC DNA]</scope>
    <source>
        <strain evidence="1 4">CECT 4113</strain>
    </source>
</reference>
<accession>A0A427N464</accession>
<evidence type="ECO:0000313" key="1">
    <source>
        <dbReference type="EMBL" id="MBB3133630.1"/>
    </source>
</evidence>
<dbReference type="RefSeq" id="WP_125843821.1">
    <property type="nucleotide sequence ID" value="NZ_JACHXH010000004.1"/>
</dbReference>
<dbReference type="Proteomes" id="UP000277279">
    <property type="component" value="Unassembled WGS sequence"/>
</dbReference>
<organism evidence="2 3">
    <name type="scientific">Rhizobium pisi</name>
    <dbReference type="NCBI Taxonomy" id="574561"/>
    <lineage>
        <taxon>Bacteria</taxon>
        <taxon>Pseudomonadati</taxon>
        <taxon>Pseudomonadota</taxon>
        <taxon>Alphaproteobacteria</taxon>
        <taxon>Hyphomicrobiales</taxon>
        <taxon>Rhizobiaceae</taxon>
        <taxon>Rhizobium/Agrobacterium group</taxon>
        <taxon>Rhizobium</taxon>
    </lineage>
</organism>
<evidence type="ECO:0000313" key="4">
    <source>
        <dbReference type="Proteomes" id="UP000518315"/>
    </source>
</evidence>
<dbReference type="EMBL" id="RJJT01000004">
    <property type="protein sequence ID" value="RSB81638.1"/>
    <property type="molecule type" value="Genomic_DNA"/>
</dbReference>
<keyword evidence="4" id="KW-1185">Reference proteome</keyword>
<dbReference type="OrthoDB" id="8443178at2"/>